<dbReference type="Pfam" id="PF05458">
    <property type="entry name" value="Siva"/>
    <property type="match status" value="1"/>
</dbReference>
<proteinExistence type="predicted"/>
<dbReference type="PANTHER" id="PTHR14365:SF1">
    <property type="entry name" value="APOPTOSIS REGULATORY PROTEIN SIVA"/>
    <property type="match status" value="1"/>
</dbReference>
<dbReference type="AlphaFoldDB" id="A0A8J6AUP0"/>
<reference evidence="1" key="1">
    <citation type="submission" date="2021-05" db="EMBL/GenBank/DDBJ databases">
        <title>A free-living protist that lacks canonical eukaryotic 1 DNA replication and segregation systems.</title>
        <authorList>
            <person name="Salas-Leiva D.E."/>
            <person name="Tromer E.C."/>
            <person name="Curtis B.A."/>
            <person name="Jerlstrom-Hultqvist J."/>
            <person name="Kolisko M."/>
            <person name="Yi Z."/>
            <person name="Salas-Leiva J.S."/>
            <person name="Gallot-Lavallee L."/>
            <person name="Kops G.J.P.L."/>
            <person name="Archibald J.M."/>
            <person name="Simpson A.G.B."/>
            <person name="Roger A.J."/>
        </authorList>
    </citation>
    <scope>NUCLEOTIDE SEQUENCE</scope>
    <source>
        <strain evidence="1">BICM</strain>
    </source>
</reference>
<gene>
    <name evidence="1" type="ORF">J8273_3887</name>
</gene>
<accession>A0A8J6AUP0</accession>
<organism evidence="1 2">
    <name type="scientific">Carpediemonas membranifera</name>
    <dbReference type="NCBI Taxonomy" id="201153"/>
    <lineage>
        <taxon>Eukaryota</taxon>
        <taxon>Metamonada</taxon>
        <taxon>Carpediemonas-like organisms</taxon>
        <taxon>Carpediemonas</taxon>
    </lineage>
</organism>
<dbReference type="InterPro" id="IPR022773">
    <property type="entry name" value="Siva"/>
</dbReference>
<keyword evidence="2" id="KW-1185">Reference proteome</keyword>
<dbReference type="EMBL" id="JAHDYR010000014">
    <property type="protein sequence ID" value="KAG9394633.1"/>
    <property type="molecule type" value="Genomic_DNA"/>
</dbReference>
<sequence>MSFPIRSRKFKEVTADTAMLPTKLSNLDDGQEPYMAPHDVGSANLSPFRPVGFQMHQTLAQPPHTVSKKLFDATRQYFQRPTEPELAFDLGWDVEAPEATIATCQHCSAQWRECMQCGYCAKLVCAQCARQCTACHDVFCPLCATEDYSGLYDQSICLDCRDDRHDQERLKTHGTYK</sequence>
<name>A0A8J6AUP0_9EUKA</name>
<dbReference type="GO" id="GO:0005175">
    <property type="term" value="F:CD27 receptor binding"/>
    <property type="evidence" value="ECO:0007669"/>
    <property type="project" value="TreeGrafter"/>
</dbReference>
<evidence type="ECO:0000313" key="1">
    <source>
        <dbReference type="EMBL" id="KAG9394633.1"/>
    </source>
</evidence>
<protein>
    <submittedName>
        <fullName evidence="1">Uncharacterized protein</fullName>
    </submittedName>
</protein>
<dbReference type="OrthoDB" id="60860at2759"/>
<dbReference type="PANTHER" id="PTHR14365">
    <property type="entry name" value="APOPTOSIS REGULATORY PROTEIN SIVA"/>
    <property type="match status" value="1"/>
</dbReference>
<dbReference type="Proteomes" id="UP000717585">
    <property type="component" value="Unassembled WGS sequence"/>
</dbReference>
<comment type="caution">
    <text evidence="1">The sequence shown here is derived from an EMBL/GenBank/DDBJ whole genome shotgun (WGS) entry which is preliminary data.</text>
</comment>
<evidence type="ECO:0000313" key="2">
    <source>
        <dbReference type="Proteomes" id="UP000717585"/>
    </source>
</evidence>